<reference evidence="3" key="1">
    <citation type="submission" date="2023-02" db="EMBL/GenBank/DDBJ databases">
        <title>Identification and recombinant expression of a fungal hydrolase from Papiliotrema laurentii that hydrolyzes apple cutin and clears colloidal polyester polyurethane.</title>
        <authorList>
            <consortium name="DOE Joint Genome Institute"/>
            <person name="Roman V.A."/>
            <person name="Bojanowski C."/>
            <person name="Crable B.R."/>
            <person name="Wagner D.N."/>
            <person name="Hung C.S."/>
            <person name="Nadeau L.J."/>
            <person name="Schratz L."/>
            <person name="Haridas S."/>
            <person name="Pangilinan J."/>
            <person name="Lipzen A."/>
            <person name="Na H."/>
            <person name="Yan M."/>
            <person name="Ng V."/>
            <person name="Grigoriev I.V."/>
            <person name="Spatafora J.W."/>
            <person name="Barlow D."/>
            <person name="Biffinger J."/>
            <person name="Kelley-Loughnane N."/>
            <person name="Varaljay V.A."/>
            <person name="Crookes-Goodson W.J."/>
        </authorList>
    </citation>
    <scope>NUCLEOTIDE SEQUENCE</scope>
    <source>
        <strain evidence="3">5307AH</strain>
    </source>
</reference>
<feature type="domain" description="PRELI/MSF1" evidence="2">
    <location>
        <begin position="2"/>
        <end position="227"/>
    </location>
</feature>
<sequence>MVRIYRSEHVYDEPPQTPLLAYYVRYPNPFARHVLSVDVIDRFINPTTGQLHTKRLILKRGILPKWASKWLPASNMSGGRGLDAWILEESIVDPPFWNDGTATASATTAASDIAWDDALRHSGQTRVDNAQENDPAYGLQPRLRFIQANLNHRKFMHVIESGELHAGSNDTTLHKTQAEIKSDFGGAWSSMIRQRIESYAVGKFEVNTDASRKGMSLVMTRLRSRQPLADTAEFYPPPPPQFGESWPAPGAVPTPKPAAQSPLEGPRDGRWFWQR</sequence>
<gene>
    <name evidence="3" type="ORF">DB88DRAFT_477708</name>
</gene>
<evidence type="ECO:0000313" key="4">
    <source>
        <dbReference type="Proteomes" id="UP001182556"/>
    </source>
</evidence>
<dbReference type="Pfam" id="PF04707">
    <property type="entry name" value="PRELI"/>
    <property type="match status" value="1"/>
</dbReference>
<feature type="region of interest" description="Disordered" evidence="1">
    <location>
        <begin position="230"/>
        <end position="275"/>
    </location>
</feature>
<protein>
    <recommendedName>
        <fullName evidence="2">PRELI/MSF1 domain-containing protein</fullName>
    </recommendedName>
</protein>
<dbReference type="Proteomes" id="UP001182556">
    <property type="component" value="Unassembled WGS sequence"/>
</dbReference>
<feature type="compositionally biased region" description="Basic and acidic residues" evidence="1">
    <location>
        <begin position="265"/>
        <end position="275"/>
    </location>
</feature>
<dbReference type="AlphaFoldDB" id="A0AAD9L9B2"/>
<dbReference type="InterPro" id="IPR006797">
    <property type="entry name" value="PRELI/MSF1_dom"/>
</dbReference>
<evidence type="ECO:0000313" key="3">
    <source>
        <dbReference type="EMBL" id="KAK1927352.1"/>
    </source>
</evidence>
<keyword evidence="4" id="KW-1185">Reference proteome</keyword>
<organism evidence="3 4">
    <name type="scientific">Papiliotrema laurentii</name>
    <name type="common">Cryptococcus laurentii</name>
    <dbReference type="NCBI Taxonomy" id="5418"/>
    <lineage>
        <taxon>Eukaryota</taxon>
        <taxon>Fungi</taxon>
        <taxon>Dikarya</taxon>
        <taxon>Basidiomycota</taxon>
        <taxon>Agaricomycotina</taxon>
        <taxon>Tremellomycetes</taxon>
        <taxon>Tremellales</taxon>
        <taxon>Rhynchogastremaceae</taxon>
        <taxon>Papiliotrema</taxon>
    </lineage>
</organism>
<dbReference type="PANTHER" id="PTHR11158">
    <property type="entry name" value="MSF1/PX19 RELATED"/>
    <property type="match status" value="1"/>
</dbReference>
<dbReference type="PROSITE" id="PS50904">
    <property type="entry name" value="PRELI_MSF1"/>
    <property type="match status" value="1"/>
</dbReference>
<name>A0AAD9L9B2_PAPLA</name>
<dbReference type="EMBL" id="JAODAN010000001">
    <property type="protein sequence ID" value="KAK1927352.1"/>
    <property type="molecule type" value="Genomic_DNA"/>
</dbReference>
<dbReference type="InterPro" id="IPR037365">
    <property type="entry name" value="Slowmo/Ups"/>
</dbReference>
<evidence type="ECO:0000259" key="2">
    <source>
        <dbReference type="PROSITE" id="PS50904"/>
    </source>
</evidence>
<accession>A0AAD9L9B2</accession>
<proteinExistence type="predicted"/>
<comment type="caution">
    <text evidence="3">The sequence shown here is derived from an EMBL/GenBank/DDBJ whole genome shotgun (WGS) entry which is preliminary data.</text>
</comment>
<evidence type="ECO:0000256" key="1">
    <source>
        <dbReference type="SAM" id="MobiDB-lite"/>
    </source>
</evidence>
<dbReference type="GO" id="GO:0005758">
    <property type="term" value="C:mitochondrial intermembrane space"/>
    <property type="evidence" value="ECO:0007669"/>
    <property type="project" value="InterPro"/>
</dbReference>